<feature type="compositionally biased region" description="Basic and acidic residues" evidence="1">
    <location>
        <begin position="813"/>
        <end position="833"/>
    </location>
</feature>
<evidence type="ECO:0000256" key="1">
    <source>
        <dbReference type="SAM" id="MobiDB-lite"/>
    </source>
</evidence>
<feature type="compositionally biased region" description="Polar residues" evidence="1">
    <location>
        <begin position="219"/>
        <end position="243"/>
    </location>
</feature>
<dbReference type="VEuPathDB" id="FungiDB:L203_05691"/>
<feature type="compositionally biased region" description="Basic and acidic residues" evidence="1">
    <location>
        <begin position="293"/>
        <end position="308"/>
    </location>
</feature>
<dbReference type="RefSeq" id="XP_066065990.1">
    <property type="nucleotide sequence ID" value="XM_066209893.1"/>
</dbReference>
<protein>
    <submittedName>
        <fullName evidence="2">Uncharacterized protein</fullName>
    </submittedName>
</protein>
<dbReference type="GeneID" id="91084650"/>
<name>A0A1E3HYE6_9TREE</name>
<dbReference type="EMBL" id="CP143784">
    <property type="protein sequence ID" value="WVN85289.1"/>
    <property type="molecule type" value="Genomic_DNA"/>
</dbReference>
<feature type="region of interest" description="Disordered" evidence="1">
    <location>
        <begin position="273"/>
        <end position="319"/>
    </location>
</feature>
<feature type="region of interest" description="Disordered" evidence="1">
    <location>
        <begin position="89"/>
        <end position="117"/>
    </location>
</feature>
<evidence type="ECO:0000313" key="3">
    <source>
        <dbReference type="Proteomes" id="UP000094043"/>
    </source>
</evidence>
<organism evidence="2 3">
    <name type="scientific">Cryptococcus depauperatus CBS 7841</name>
    <dbReference type="NCBI Taxonomy" id="1295531"/>
    <lineage>
        <taxon>Eukaryota</taxon>
        <taxon>Fungi</taxon>
        <taxon>Dikarya</taxon>
        <taxon>Basidiomycota</taxon>
        <taxon>Agaricomycotina</taxon>
        <taxon>Tremellomycetes</taxon>
        <taxon>Tremellales</taxon>
        <taxon>Cryptococcaceae</taxon>
        <taxon>Cryptococcus</taxon>
    </lineage>
</organism>
<dbReference type="KEGG" id="cdep:91084650"/>
<feature type="region of interest" description="Disordered" evidence="1">
    <location>
        <begin position="435"/>
        <end position="454"/>
    </location>
</feature>
<keyword evidence="3" id="KW-1185">Reference proteome</keyword>
<accession>A0A1E3HYE6</accession>
<evidence type="ECO:0000313" key="2">
    <source>
        <dbReference type="EMBL" id="WVN85289.1"/>
    </source>
</evidence>
<dbReference type="OrthoDB" id="2563793at2759"/>
<proteinExistence type="predicted"/>
<dbReference type="AlphaFoldDB" id="A0A1E3HYE6"/>
<reference evidence="2" key="2">
    <citation type="journal article" date="2022" name="Elife">
        <title>Obligate sexual reproduction of a homothallic fungus closely related to the Cryptococcus pathogenic species complex.</title>
        <authorList>
            <person name="Passer A.R."/>
            <person name="Clancey S.A."/>
            <person name="Shea T."/>
            <person name="David-Palma M."/>
            <person name="Averette A.F."/>
            <person name="Boekhout T."/>
            <person name="Porcel B.M."/>
            <person name="Nowrousian M."/>
            <person name="Cuomo C.A."/>
            <person name="Sun S."/>
            <person name="Heitman J."/>
            <person name="Coelho M.A."/>
        </authorList>
    </citation>
    <scope>NUCLEOTIDE SEQUENCE</scope>
    <source>
        <strain evidence="2">CBS 7841</strain>
    </source>
</reference>
<dbReference type="Proteomes" id="UP000094043">
    <property type="component" value="Chromosome 1"/>
</dbReference>
<feature type="region of interest" description="Disordered" evidence="1">
    <location>
        <begin position="219"/>
        <end position="247"/>
    </location>
</feature>
<feature type="compositionally biased region" description="Polar residues" evidence="1">
    <location>
        <begin position="101"/>
        <end position="112"/>
    </location>
</feature>
<sequence>MPGMDILQAALSNLRTRSHTSTDEWIVPYTGRVSPPPRQASGKPLWRASVKSASYSNLFNVTCGGSLVHTGERVKKRQVNGYTHATACGARGLHPKHKKSASMTATSSQNSPLLPAQADRFPSYTSVTTGLREPNILFSPLNRQLRAQAGNYENISPQTNNISFGVLSDDSETRRRTVSAPYYPSSHLEIPYQNMEASKQWHVPSARELYISPRPLLFSQSADSRQPPDSRSSVYSNTSTDSQSVRKHVLEVQEARQLERENWATIMQRRDRSLSLGGRAKPPLDTMPVGNARARERERSKSRDKSTDRPMTNLVGGIQGGKRSLSFIHRWGRPSHDSSSSGFEGSSNDGKGALFNHTRTKSADEVPSSFAFARPSAMCREGLPSRNFGSFDPDLYNGNYKPVSTLQTNIYSRGYTRSHPNLRTLTEGNFIKKESRQHPMARSPGKTLQFKQPSTTSRGGVVVISRVASNRWATTTARTKQITSPLDISKPLPDLPLEANSLTDLDGMPVPPSIHSISSTVNQTFGYLDATEISQDSQEKNIQAVSVDGKSENIISCVGIESTGFPIVQPQVKKQVFNSSNARIFLAKQQQRARMQRAFKFPVQSPPGYWQPVTKNSFVDSSVGDSSNATHLSCRPADDSSEILPQTPITAPPHYVTRDTIQLCRCPGTIGTQKSEKNFSRSSTTIERLMSGVHVGSNSSSSNSSPFQPLDNCCGDSFGRRGETPSAIQDNDDFHGLFFQTPHDLIPTPDIPMELDHPLVPRVQSPKHSEESLHILHRIDASEPISPEDYQIIYLSGGSDGTVINTPDAILSDDPKVDSERSNITYRPEEVKQKMPNPVKFEIPIKSNSSRKIRPTRNSAEKGLRLNGPSES</sequence>
<feature type="region of interest" description="Disordered" evidence="1">
    <location>
        <begin position="813"/>
        <end position="872"/>
    </location>
</feature>
<reference evidence="2" key="1">
    <citation type="submission" date="2016-06" db="EMBL/GenBank/DDBJ databases">
        <authorList>
            <person name="Cuomo C."/>
            <person name="Litvintseva A."/>
            <person name="Heitman J."/>
            <person name="Chen Y."/>
            <person name="Sun S."/>
            <person name="Springer D."/>
            <person name="Dromer F."/>
            <person name="Young S."/>
            <person name="Zeng Q."/>
            <person name="Chapman S."/>
            <person name="Gujja S."/>
            <person name="Saif S."/>
            <person name="Birren B."/>
        </authorList>
    </citation>
    <scope>NUCLEOTIDE SEQUENCE</scope>
    <source>
        <strain evidence="2">CBS 7841</strain>
    </source>
</reference>
<gene>
    <name evidence="2" type="ORF">L203_100434</name>
</gene>
<reference evidence="2" key="3">
    <citation type="submission" date="2024-01" db="EMBL/GenBank/DDBJ databases">
        <authorList>
            <person name="Coelho M.A."/>
            <person name="David-Palma M."/>
            <person name="Shea T."/>
            <person name="Sun S."/>
            <person name="Cuomo C.A."/>
            <person name="Heitman J."/>
        </authorList>
    </citation>
    <scope>NUCLEOTIDE SEQUENCE</scope>
    <source>
        <strain evidence="2">CBS 7841</strain>
    </source>
</reference>